<keyword evidence="2" id="KW-1185">Reference proteome</keyword>
<reference evidence="1" key="1">
    <citation type="submission" date="2021-01" db="EMBL/GenBank/DDBJ databases">
        <authorList>
            <person name="Sun Q."/>
        </authorList>
    </citation>
    <scope>NUCLEOTIDE SEQUENCE</scope>
    <source>
        <strain evidence="1">YIM B02566</strain>
    </source>
</reference>
<evidence type="ECO:0000313" key="2">
    <source>
        <dbReference type="Proteomes" id="UP000616151"/>
    </source>
</evidence>
<dbReference type="Proteomes" id="UP000616151">
    <property type="component" value="Unassembled WGS sequence"/>
</dbReference>
<accession>A0ACC5RCA6</accession>
<gene>
    <name evidence="1" type="ORF">JHL16_27300</name>
</gene>
<dbReference type="EMBL" id="JAENHL010000008">
    <property type="protein sequence ID" value="MBK1870100.1"/>
    <property type="molecule type" value="Genomic_DNA"/>
</dbReference>
<name>A0ACC5RCA6_9HYPH</name>
<proteinExistence type="predicted"/>
<sequence>MADEVPRSWRDPDLLIKALPTVLLQTTCFLAPLVMTFLLTFQRSRNFQLQWSWDLWTWTDVFSKPHYWTILGHTIFMAAACVAICLIIAFPIAYGLATRFKAWENEIKVLITFAFITDATLKIYGWALFLDKNGMANYTLSSIGLPPEMVAFLYTDWATLLGMVYSLSAFAIFTLYLSISNIDRSLILAAYDAGAGKFRAHWEVTLPLCKPGIWAGSVLIFLLSVGAFLEPKVLGGGKSPMSAELIRQTFETRVNWPLGAALTLVLMVVSVFIVLLFSRLIGLKRAGLAA</sequence>
<protein>
    <submittedName>
        <fullName evidence="1">ABC transporter permease</fullName>
    </submittedName>
</protein>
<evidence type="ECO:0000313" key="1">
    <source>
        <dbReference type="EMBL" id="MBK1870100.1"/>
    </source>
</evidence>
<comment type="caution">
    <text evidence="1">The sequence shown here is derived from an EMBL/GenBank/DDBJ whole genome shotgun (WGS) entry which is preliminary data.</text>
</comment>
<organism evidence="1 2">
    <name type="scientific">Taklimakanibacter albus</name>
    <dbReference type="NCBI Taxonomy" id="2800327"/>
    <lineage>
        <taxon>Bacteria</taxon>
        <taxon>Pseudomonadati</taxon>
        <taxon>Pseudomonadota</taxon>
        <taxon>Alphaproteobacteria</taxon>
        <taxon>Hyphomicrobiales</taxon>
        <taxon>Aestuariivirgaceae</taxon>
        <taxon>Taklimakanibacter</taxon>
    </lineage>
</organism>